<feature type="region of interest" description="Disordered" evidence="2">
    <location>
        <begin position="1"/>
        <end position="73"/>
    </location>
</feature>
<feature type="compositionally biased region" description="Polar residues" evidence="2">
    <location>
        <begin position="1"/>
        <end position="13"/>
    </location>
</feature>
<dbReference type="EMBL" id="KI913153">
    <property type="protein sequence ID" value="ETV72606.1"/>
    <property type="molecule type" value="Genomic_DNA"/>
</dbReference>
<dbReference type="RefSeq" id="XP_009837834.1">
    <property type="nucleotide sequence ID" value="XM_009839532.1"/>
</dbReference>
<name>W4G016_APHAT</name>
<keyword evidence="1" id="KW-0175">Coiled coil</keyword>
<protein>
    <submittedName>
        <fullName evidence="3">Uncharacterized protein</fullName>
    </submittedName>
</protein>
<feature type="region of interest" description="Disordered" evidence="2">
    <location>
        <begin position="128"/>
        <end position="151"/>
    </location>
</feature>
<feature type="coiled-coil region" evidence="1">
    <location>
        <begin position="84"/>
        <end position="118"/>
    </location>
</feature>
<proteinExistence type="predicted"/>
<evidence type="ECO:0000313" key="3">
    <source>
        <dbReference type="EMBL" id="ETV72606.1"/>
    </source>
</evidence>
<sequence length="151" mass="16822">MHPTIHSSKSQLSYILHPNNSDDDDCTIAATPSPPASKTSPTPTMSMAQLDLSSPQSSSISPARPPKSSSVKLMYNRVRQRGVRQKEKVERQLLRQQVETLQVQLRHLQAKQRQTSAEGRRMRFYGLQRWQGPAAAPTNKGDSAAFSDHSN</sequence>
<dbReference type="GeneID" id="20814359"/>
<accession>W4G016</accession>
<dbReference type="VEuPathDB" id="FungiDB:H257_12363"/>
<evidence type="ECO:0000256" key="2">
    <source>
        <dbReference type="SAM" id="MobiDB-lite"/>
    </source>
</evidence>
<dbReference type="AlphaFoldDB" id="W4G016"/>
<reference evidence="3" key="1">
    <citation type="submission" date="2013-12" db="EMBL/GenBank/DDBJ databases">
        <title>The Genome Sequence of Aphanomyces astaci APO3.</title>
        <authorList>
            <consortium name="The Broad Institute Genomics Platform"/>
            <person name="Russ C."/>
            <person name="Tyler B."/>
            <person name="van West P."/>
            <person name="Dieguez-Uribeondo J."/>
            <person name="Young S.K."/>
            <person name="Zeng Q."/>
            <person name="Gargeya S."/>
            <person name="Fitzgerald M."/>
            <person name="Abouelleil A."/>
            <person name="Alvarado L."/>
            <person name="Chapman S.B."/>
            <person name="Gainer-Dewar J."/>
            <person name="Goldberg J."/>
            <person name="Griggs A."/>
            <person name="Gujja S."/>
            <person name="Hansen M."/>
            <person name="Howarth C."/>
            <person name="Imamovic A."/>
            <person name="Ireland A."/>
            <person name="Larimer J."/>
            <person name="McCowan C."/>
            <person name="Murphy C."/>
            <person name="Pearson M."/>
            <person name="Poon T.W."/>
            <person name="Priest M."/>
            <person name="Roberts A."/>
            <person name="Saif S."/>
            <person name="Shea T."/>
            <person name="Sykes S."/>
            <person name="Wortman J."/>
            <person name="Nusbaum C."/>
            <person name="Birren B."/>
        </authorList>
    </citation>
    <scope>NUCLEOTIDE SEQUENCE [LARGE SCALE GENOMIC DNA]</scope>
    <source>
        <strain evidence="3">APO3</strain>
    </source>
</reference>
<gene>
    <name evidence="3" type="ORF">H257_12363</name>
</gene>
<feature type="compositionally biased region" description="Low complexity" evidence="2">
    <location>
        <begin position="36"/>
        <end position="62"/>
    </location>
</feature>
<evidence type="ECO:0000256" key="1">
    <source>
        <dbReference type="SAM" id="Coils"/>
    </source>
</evidence>
<dbReference type="OrthoDB" id="79842at2759"/>
<organism evidence="3">
    <name type="scientific">Aphanomyces astaci</name>
    <name type="common">Crayfish plague agent</name>
    <dbReference type="NCBI Taxonomy" id="112090"/>
    <lineage>
        <taxon>Eukaryota</taxon>
        <taxon>Sar</taxon>
        <taxon>Stramenopiles</taxon>
        <taxon>Oomycota</taxon>
        <taxon>Saprolegniomycetes</taxon>
        <taxon>Saprolegniales</taxon>
        <taxon>Verrucalvaceae</taxon>
        <taxon>Aphanomyces</taxon>
    </lineage>
</organism>